<evidence type="ECO:0000256" key="5">
    <source>
        <dbReference type="ARBA" id="ARBA00023180"/>
    </source>
</evidence>
<comment type="caution">
    <text evidence="7">The sequence shown here is derived from an EMBL/GenBank/DDBJ whole genome shotgun (WGS) entry which is preliminary data.</text>
</comment>
<accession>A0A8H6CXX6</accession>
<feature type="transmembrane region" description="Helical" evidence="6">
    <location>
        <begin position="49"/>
        <end position="72"/>
    </location>
</feature>
<reference evidence="7 8" key="1">
    <citation type="submission" date="2020-05" db="EMBL/GenBank/DDBJ databases">
        <title>Identification and distribution of gene clusters putatively required for synthesis of sphingolipid metabolism inhibitors in phylogenetically diverse species of the filamentous fungus Fusarium.</title>
        <authorList>
            <person name="Kim H.-S."/>
            <person name="Busman M."/>
            <person name="Brown D.W."/>
            <person name="Divon H."/>
            <person name="Uhlig S."/>
            <person name="Proctor R.H."/>
        </authorList>
    </citation>
    <scope>NUCLEOTIDE SEQUENCE [LARGE SCALE GENOMIC DNA]</scope>
    <source>
        <strain evidence="7 8">NRRL 66235</strain>
    </source>
</reference>
<evidence type="ECO:0000313" key="8">
    <source>
        <dbReference type="Proteomes" id="UP000544331"/>
    </source>
</evidence>
<evidence type="ECO:0000256" key="1">
    <source>
        <dbReference type="ARBA" id="ARBA00004141"/>
    </source>
</evidence>
<evidence type="ECO:0000313" key="7">
    <source>
        <dbReference type="EMBL" id="KAF5696299.1"/>
    </source>
</evidence>
<dbReference type="OrthoDB" id="5215911at2759"/>
<organism evidence="7 8">
    <name type="scientific">Fusarium mundagurra</name>
    <dbReference type="NCBI Taxonomy" id="1567541"/>
    <lineage>
        <taxon>Eukaryota</taxon>
        <taxon>Fungi</taxon>
        <taxon>Dikarya</taxon>
        <taxon>Ascomycota</taxon>
        <taxon>Pezizomycotina</taxon>
        <taxon>Sordariomycetes</taxon>
        <taxon>Hypocreomycetidae</taxon>
        <taxon>Hypocreales</taxon>
        <taxon>Nectriaceae</taxon>
        <taxon>Fusarium</taxon>
        <taxon>Fusarium fujikuroi species complex</taxon>
    </lineage>
</organism>
<evidence type="ECO:0000256" key="4">
    <source>
        <dbReference type="ARBA" id="ARBA00023136"/>
    </source>
</evidence>
<keyword evidence="8" id="KW-1185">Reference proteome</keyword>
<name>A0A8H6CXX6_9HYPO</name>
<comment type="subcellular location">
    <subcellularLocation>
        <location evidence="1">Membrane</location>
        <topology evidence="1">Multi-pass membrane protein</topology>
    </subcellularLocation>
</comment>
<dbReference type="PANTHER" id="PTHR23502">
    <property type="entry name" value="MAJOR FACILITATOR SUPERFAMILY"/>
    <property type="match status" value="1"/>
</dbReference>
<feature type="transmembrane region" description="Helical" evidence="6">
    <location>
        <begin position="92"/>
        <end position="110"/>
    </location>
</feature>
<evidence type="ECO:0000256" key="3">
    <source>
        <dbReference type="ARBA" id="ARBA00022989"/>
    </source>
</evidence>
<dbReference type="InterPro" id="IPR036259">
    <property type="entry name" value="MFS_trans_sf"/>
</dbReference>
<dbReference type="GO" id="GO:0005886">
    <property type="term" value="C:plasma membrane"/>
    <property type="evidence" value="ECO:0007669"/>
    <property type="project" value="TreeGrafter"/>
</dbReference>
<dbReference type="Gene3D" id="1.20.1250.20">
    <property type="entry name" value="MFS general substrate transporter like domains"/>
    <property type="match status" value="1"/>
</dbReference>
<dbReference type="Proteomes" id="UP000544331">
    <property type="component" value="Unassembled WGS sequence"/>
</dbReference>
<keyword evidence="4 6" id="KW-0472">Membrane</keyword>
<feature type="non-terminal residue" evidence="7">
    <location>
        <position position="159"/>
    </location>
</feature>
<dbReference type="GO" id="GO:0022857">
    <property type="term" value="F:transmembrane transporter activity"/>
    <property type="evidence" value="ECO:0007669"/>
    <property type="project" value="TreeGrafter"/>
</dbReference>
<keyword evidence="3 6" id="KW-1133">Transmembrane helix</keyword>
<dbReference type="AlphaFoldDB" id="A0A8H6CXX6"/>
<protein>
    <submittedName>
        <fullName evidence="7">Major facilitator superfamily transporter</fullName>
    </submittedName>
</protein>
<gene>
    <name evidence="7" type="ORF">FMUND_15727</name>
</gene>
<evidence type="ECO:0000256" key="6">
    <source>
        <dbReference type="SAM" id="Phobius"/>
    </source>
</evidence>
<evidence type="ECO:0000256" key="2">
    <source>
        <dbReference type="ARBA" id="ARBA00022692"/>
    </source>
</evidence>
<proteinExistence type="predicted"/>
<sequence length="159" mass="17246">MSSTDHVPIPGEARLVSAEPATDASRFVLVPQPSNDPNEPLNWPTWRKLLNFGLTIAVTVACFTNIQVQTVFWPQMTVDMGVTIQQLTNAQAAQLAGLAMGCLFFIPLAVKYGRRSSYIISTAVMTGVTWWTSKMTTNAELIITMVITGLAGAINETSV</sequence>
<keyword evidence="2 6" id="KW-0812">Transmembrane</keyword>
<dbReference type="EMBL" id="JAAOAN010001224">
    <property type="protein sequence ID" value="KAF5696299.1"/>
    <property type="molecule type" value="Genomic_DNA"/>
</dbReference>
<keyword evidence="5" id="KW-0325">Glycoprotein</keyword>
<dbReference type="SUPFAM" id="SSF103473">
    <property type="entry name" value="MFS general substrate transporter"/>
    <property type="match status" value="1"/>
</dbReference>
<dbReference type="PANTHER" id="PTHR23502:SF50">
    <property type="entry name" value="TRANSPORTER, PUTATIVE (AFU_ORTHOLOGUE AFUA_5G00430)-RELATED"/>
    <property type="match status" value="1"/>
</dbReference>